<sequence>MPMVAVKQPYVLFVVNDDTPQHPRAEQDNLGTMICFHSRYNLGDEHSFHEPDDFLMDLLEKKLGDYEEAEEKFEELTEEIDISLYRNRYGAYRKAIHDNILDYLSSSFVIEPIYLYDHSGITINTTGFSCPWDSGQVGWIYVSYDNIQKEYGVVTPETIEKARQVLISEVREYDYYLTDQCYGFKLYESNEEIASCWGFMGEIRDVQNEIKEYLPDDCKDIVESLEYRYDDADIEDILEEIKELDEEMEV</sequence>
<organism evidence="2 3">
    <name type="scientific">Pseudobacteroides cellulosolvens ATCC 35603 = DSM 2933</name>
    <dbReference type="NCBI Taxonomy" id="398512"/>
    <lineage>
        <taxon>Bacteria</taxon>
        <taxon>Bacillati</taxon>
        <taxon>Bacillota</taxon>
        <taxon>Clostridia</taxon>
        <taxon>Eubacteriales</taxon>
        <taxon>Oscillospiraceae</taxon>
        <taxon>Pseudobacteroides</taxon>
    </lineage>
</organism>
<evidence type="ECO:0000313" key="3">
    <source>
        <dbReference type="Proteomes" id="UP000036923"/>
    </source>
</evidence>
<comment type="caution">
    <text evidence="2">The sequence shown here is derived from an EMBL/GenBank/DDBJ whole genome shotgun (WGS) entry which is preliminary data.</text>
</comment>
<name>A0A0L6JQY3_9FIRM</name>
<proteinExistence type="predicted"/>
<dbReference type="Proteomes" id="UP000036923">
    <property type="component" value="Unassembled WGS sequence"/>
</dbReference>
<dbReference type="OrthoDB" id="1792542at2"/>
<keyword evidence="1" id="KW-0175">Coiled coil</keyword>
<dbReference type="PATRIC" id="fig|398512.5.peg.3202"/>
<dbReference type="RefSeq" id="WP_028308368.1">
    <property type="nucleotide sequence ID" value="NZ_JQKC01000063.1"/>
</dbReference>
<reference evidence="3" key="1">
    <citation type="submission" date="2015-07" db="EMBL/GenBank/DDBJ databases">
        <title>Near-Complete Genome Sequence of the Cellulolytic Bacterium Bacteroides (Pseudobacteroides) cellulosolvens ATCC 35603.</title>
        <authorList>
            <person name="Dassa B."/>
            <person name="Utturkar S.M."/>
            <person name="Klingeman D.M."/>
            <person name="Hurt R.A."/>
            <person name="Keller M."/>
            <person name="Xu J."/>
            <person name="Reddy Y.H.K."/>
            <person name="Borovok I."/>
            <person name="Grinberg I.R."/>
            <person name="Lamed R."/>
            <person name="Zhivin O."/>
            <person name="Bayer E.A."/>
            <person name="Brown S.D."/>
        </authorList>
    </citation>
    <scope>NUCLEOTIDE SEQUENCE [LARGE SCALE GENOMIC DNA]</scope>
    <source>
        <strain evidence="3">DSM 2933</strain>
    </source>
</reference>
<protein>
    <submittedName>
        <fullName evidence="2">Uncharacterized protein</fullName>
    </submittedName>
</protein>
<dbReference type="EMBL" id="LGTC01000001">
    <property type="protein sequence ID" value="KNY27782.1"/>
    <property type="molecule type" value="Genomic_DNA"/>
</dbReference>
<feature type="coiled-coil region" evidence="1">
    <location>
        <begin position="56"/>
        <end position="86"/>
    </location>
</feature>
<keyword evidence="3" id="KW-1185">Reference proteome</keyword>
<dbReference type="AlphaFoldDB" id="A0A0L6JQY3"/>
<dbReference type="eggNOG" id="ENOG502Z9WV">
    <property type="taxonomic scope" value="Bacteria"/>
</dbReference>
<gene>
    <name evidence="2" type="ORF">Bccel_3053</name>
</gene>
<evidence type="ECO:0000313" key="2">
    <source>
        <dbReference type="EMBL" id="KNY27782.1"/>
    </source>
</evidence>
<accession>A0A0L6JQY3</accession>
<evidence type="ECO:0000256" key="1">
    <source>
        <dbReference type="SAM" id="Coils"/>
    </source>
</evidence>
<dbReference type="STRING" id="398512.Bccel_3053"/>